<accession>A0AAD7Y2I1</accession>
<feature type="region of interest" description="Disordered" evidence="5">
    <location>
        <begin position="113"/>
        <end position="166"/>
    </location>
</feature>
<evidence type="ECO:0000256" key="4">
    <source>
        <dbReference type="ARBA" id="ARBA00023136"/>
    </source>
</evidence>
<comment type="caution">
    <text evidence="8">The sequence shown here is derived from an EMBL/GenBank/DDBJ whole genome shotgun (WGS) entry which is preliminary data.</text>
</comment>
<dbReference type="GeneID" id="83210813"/>
<dbReference type="EMBL" id="JARTCD010000011">
    <property type="protein sequence ID" value="KAJ8660757.1"/>
    <property type="molecule type" value="Genomic_DNA"/>
</dbReference>
<dbReference type="Pfam" id="PF01284">
    <property type="entry name" value="MARVEL"/>
    <property type="match status" value="1"/>
</dbReference>
<dbReference type="InterPro" id="IPR008253">
    <property type="entry name" value="Marvel"/>
</dbReference>
<feature type="transmembrane region" description="Helical" evidence="6">
    <location>
        <begin position="246"/>
        <end position="268"/>
    </location>
</feature>
<evidence type="ECO:0000256" key="1">
    <source>
        <dbReference type="ARBA" id="ARBA00004141"/>
    </source>
</evidence>
<evidence type="ECO:0000256" key="5">
    <source>
        <dbReference type="SAM" id="MobiDB-lite"/>
    </source>
</evidence>
<dbReference type="AlphaFoldDB" id="A0AAD7Y2I1"/>
<keyword evidence="4 6" id="KW-0472">Membrane</keyword>
<keyword evidence="2 6" id="KW-0812">Transmembrane</keyword>
<name>A0AAD7Y2I1_9FUNG</name>
<sequence length="313" mass="34159">MAQNPFSDPVTHNAWQQQESSGPKYGNAYEEDEMNAWQGGGWNPQEKTEAHPMETYYSADPAAAASSQSPGYYQQHHQQQPPAGDAYQHDGSGGFAHQPMDAYQFAGTRYANQADDHAASSPSTATAGGDSGKHLSSYSRVATHERATKQTGGNAHDGASATAVAHTGRPSVKRLGIRVAQLVAAVGHLGFAAGASPFSNHDVPFSDKSCFYFLWAVAILSMIWSFINIGVYGYRLVAHGQKLRRPILIAIDGVMTVFWGVGTIVEIAKFKCPPGGFDKWCDFYNVSIFFGMLNFVMYLLTLLWDFYGAVKRR</sequence>
<feature type="transmembrane region" description="Helical" evidence="6">
    <location>
        <begin position="211"/>
        <end position="234"/>
    </location>
</feature>
<organism evidence="8 9">
    <name type="scientific">Lichtheimia ornata</name>
    <dbReference type="NCBI Taxonomy" id="688661"/>
    <lineage>
        <taxon>Eukaryota</taxon>
        <taxon>Fungi</taxon>
        <taxon>Fungi incertae sedis</taxon>
        <taxon>Mucoromycota</taxon>
        <taxon>Mucoromycotina</taxon>
        <taxon>Mucoromycetes</taxon>
        <taxon>Mucorales</taxon>
        <taxon>Lichtheimiaceae</taxon>
        <taxon>Lichtheimia</taxon>
    </lineage>
</organism>
<evidence type="ECO:0000256" key="3">
    <source>
        <dbReference type="ARBA" id="ARBA00022989"/>
    </source>
</evidence>
<gene>
    <name evidence="8" type="ORF">O0I10_003400</name>
</gene>
<evidence type="ECO:0000256" key="2">
    <source>
        <dbReference type="ARBA" id="ARBA00022692"/>
    </source>
</evidence>
<dbReference type="Proteomes" id="UP001234581">
    <property type="component" value="Unassembled WGS sequence"/>
</dbReference>
<reference evidence="8 9" key="1">
    <citation type="submission" date="2023-03" db="EMBL/GenBank/DDBJ databases">
        <title>Genome sequence of Lichtheimia ornata CBS 291.66.</title>
        <authorList>
            <person name="Mohabir J.T."/>
            <person name="Shea T.P."/>
            <person name="Kurbessoian T."/>
            <person name="Berby B."/>
            <person name="Fontaine J."/>
            <person name="Livny J."/>
            <person name="Gnirke A."/>
            <person name="Stajich J.E."/>
            <person name="Cuomo C.A."/>
        </authorList>
    </citation>
    <scope>NUCLEOTIDE SEQUENCE [LARGE SCALE GENOMIC DNA]</scope>
    <source>
        <strain evidence="8">CBS 291.66</strain>
    </source>
</reference>
<feature type="transmembrane region" description="Helical" evidence="6">
    <location>
        <begin position="179"/>
        <end position="199"/>
    </location>
</feature>
<feature type="transmembrane region" description="Helical" evidence="6">
    <location>
        <begin position="288"/>
        <end position="307"/>
    </location>
</feature>
<evidence type="ECO:0000256" key="6">
    <source>
        <dbReference type="SAM" id="Phobius"/>
    </source>
</evidence>
<feature type="domain" description="MARVEL" evidence="7">
    <location>
        <begin position="174"/>
        <end position="303"/>
    </location>
</feature>
<keyword evidence="3 6" id="KW-1133">Transmembrane helix</keyword>
<dbReference type="RefSeq" id="XP_058345670.1">
    <property type="nucleotide sequence ID" value="XM_058483471.1"/>
</dbReference>
<feature type="region of interest" description="Disordered" evidence="5">
    <location>
        <begin position="1"/>
        <end position="99"/>
    </location>
</feature>
<dbReference type="GO" id="GO:0016020">
    <property type="term" value="C:membrane"/>
    <property type="evidence" value="ECO:0007669"/>
    <property type="project" value="UniProtKB-SubCell"/>
</dbReference>
<proteinExistence type="predicted"/>
<feature type="compositionally biased region" description="Low complexity" evidence="5">
    <location>
        <begin position="56"/>
        <end position="82"/>
    </location>
</feature>
<evidence type="ECO:0000259" key="7">
    <source>
        <dbReference type="Pfam" id="PF01284"/>
    </source>
</evidence>
<feature type="compositionally biased region" description="Low complexity" evidence="5">
    <location>
        <begin position="119"/>
        <end position="128"/>
    </location>
</feature>
<evidence type="ECO:0000313" key="8">
    <source>
        <dbReference type="EMBL" id="KAJ8660757.1"/>
    </source>
</evidence>
<keyword evidence="9" id="KW-1185">Reference proteome</keyword>
<evidence type="ECO:0000313" key="9">
    <source>
        <dbReference type="Proteomes" id="UP001234581"/>
    </source>
</evidence>
<comment type="subcellular location">
    <subcellularLocation>
        <location evidence="1">Membrane</location>
        <topology evidence="1">Multi-pass membrane protein</topology>
    </subcellularLocation>
</comment>
<protein>
    <recommendedName>
        <fullName evidence="7">MARVEL domain-containing protein</fullName>
    </recommendedName>
</protein>